<reference evidence="2" key="1">
    <citation type="journal article" date="2017" name="Nat. Commun.">
        <title>The asparagus genome sheds light on the origin and evolution of a young Y chromosome.</title>
        <authorList>
            <person name="Harkess A."/>
            <person name="Zhou J."/>
            <person name="Xu C."/>
            <person name="Bowers J.E."/>
            <person name="Van der Hulst R."/>
            <person name="Ayyampalayam S."/>
            <person name="Mercati F."/>
            <person name="Riccardi P."/>
            <person name="McKain M.R."/>
            <person name="Kakrana A."/>
            <person name="Tang H."/>
            <person name="Ray J."/>
            <person name="Groenendijk J."/>
            <person name="Arikit S."/>
            <person name="Mathioni S.M."/>
            <person name="Nakano M."/>
            <person name="Shan H."/>
            <person name="Telgmann-Rauber A."/>
            <person name="Kanno A."/>
            <person name="Yue Z."/>
            <person name="Chen H."/>
            <person name="Li W."/>
            <person name="Chen Y."/>
            <person name="Xu X."/>
            <person name="Zhang Y."/>
            <person name="Luo S."/>
            <person name="Chen H."/>
            <person name="Gao J."/>
            <person name="Mao Z."/>
            <person name="Pires J.C."/>
            <person name="Luo M."/>
            <person name="Kudrna D."/>
            <person name="Wing R.A."/>
            <person name="Meyers B.C."/>
            <person name="Yi K."/>
            <person name="Kong H."/>
            <person name="Lavrijsen P."/>
            <person name="Sunseri F."/>
            <person name="Falavigna A."/>
            <person name="Ye Y."/>
            <person name="Leebens-Mack J.H."/>
            <person name="Chen G."/>
        </authorList>
    </citation>
    <scope>NUCLEOTIDE SEQUENCE [LARGE SCALE GENOMIC DNA]</scope>
    <source>
        <strain evidence="2">cv. DH0086</strain>
    </source>
</reference>
<dbReference type="EMBL" id="CM007384">
    <property type="protein sequence ID" value="ONK72078.1"/>
    <property type="molecule type" value="Genomic_DNA"/>
</dbReference>
<protein>
    <submittedName>
        <fullName evidence="1">Uncharacterized protein</fullName>
    </submittedName>
</protein>
<dbReference type="AlphaFoldDB" id="A0A5P1F134"/>
<keyword evidence="2" id="KW-1185">Reference proteome</keyword>
<accession>A0A5P1F134</accession>
<name>A0A5P1F134_ASPOF</name>
<proteinExistence type="predicted"/>
<evidence type="ECO:0000313" key="1">
    <source>
        <dbReference type="EMBL" id="ONK72078.1"/>
    </source>
</evidence>
<gene>
    <name evidence="1" type="ORF">A4U43_C04F15460</name>
</gene>
<dbReference type="Proteomes" id="UP000243459">
    <property type="component" value="Chromosome 4"/>
</dbReference>
<evidence type="ECO:0000313" key="2">
    <source>
        <dbReference type="Proteomes" id="UP000243459"/>
    </source>
</evidence>
<organism evidence="1 2">
    <name type="scientific">Asparagus officinalis</name>
    <name type="common">Garden asparagus</name>
    <dbReference type="NCBI Taxonomy" id="4686"/>
    <lineage>
        <taxon>Eukaryota</taxon>
        <taxon>Viridiplantae</taxon>
        <taxon>Streptophyta</taxon>
        <taxon>Embryophyta</taxon>
        <taxon>Tracheophyta</taxon>
        <taxon>Spermatophyta</taxon>
        <taxon>Magnoliopsida</taxon>
        <taxon>Liliopsida</taxon>
        <taxon>Asparagales</taxon>
        <taxon>Asparagaceae</taxon>
        <taxon>Asparagoideae</taxon>
        <taxon>Asparagus</taxon>
    </lineage>
</organism>
<sequence>MNEPPQRLSPPFSARRRQALNLLNGTRAIATLAVRKPQEALSPFCLFRRISLAPDARTLLPPQSAPLPSLPPAPAPASSALRLGPPVLFVASLPRRHDTPSGSPVADARRCFDDLQPKRASSSTSLCSRLHCNSLLT</sequence>
<dbReference type="Gramene" id="ONK72078">
    <property type="protein sequence ID" value="ONK72078"/>
    <property type="gene ID" value="A4U43_C04F15460"/>
</dbReference>